<dbReference type="Proteomes" id="UP000492820">
    <property type="component" value="Unassembled WGS sequence"/>
</dbReference>
<dbReference type="AlphaFoldDB" id="A0A068X553"/>
<evidence type="ECO:0000313" key="2">
    <source>
        <dbReference type="EMBL" id="CDS25155.1"/>
    </source>
</evidence>
<evidence type="ECO:0000313" key="3">
    <source>
        <dbReference type="Proteomes" id="UP000492820"/>
    </source>
</evidence>
<keyword evidence="1" id="KW-0472">Membrane</keyword>
<reference evidence="2 3" key="1">
    <citation type="journal article" date="2013" name="Nature">
        <title>The genomes of four tapeworm species reveal adaptations to parasitism.</title>
        <authorList>
            <person name="Tsai I.J."/>
            <person name="Zarowiecki M."/>
            <person name="Holroyd N."/>
            <person name="Garciarrubio A."/>
            <person name="Sanchez-Flores A."/>
            <person name="Brooks K.L."/>
            <person name="Tracey A."/>
            <person name="Bobes R.J."/>
            <person name="Fragoso G."/>
            <person name="Sciutto E."/>
            <person name="Aslett M."/>
            <person name="Beasley H."/>
            <person name="Bennett H.M."/>
            <person name="Cai J."/>
            <person name="Camicia F."/>
            <person name="Clark R."/>
            <person name="Cucher M."/>
            <person name="De Silva N."/>
            <person name="Day T.A."/>
            <person name="Deplazes P."/>
            <person name="Estrada K."/>
            <person name="Fernandez C."/>
            <person name="Holland P.W."/>
            <person name="Hou J."/>
            <person name="Hu S."/>
            <person name="Huckvale T."/>
            <person name="Hung S.S."/>
            <person name="Kamenetzky L."/>
            <person name="Keane J.A."/>
            <person name="Kiss F."/>
            <person name="Koziol U."/>
            <person name="Lambert O."/>
            <person name="Liu K."/>
            <person name="Luo X."/>
            <person name="Luo Y."/>
            <person name="Macchiaroli N."/>
            <person name="Nichol S."/>
            <person name="Paps J."/>
            <person name="Parkinson J."/>
            <person name="Pouchkina-Stantcheva N."/>
            <person name="Riddiford N."/>
            <person name="Rosenzvit M."/>
            <person name="Salinas G."/>
            <person name="Wasmuth J.D."/>
            <person name="Zamanian M."/>
            <person name="Zheng Y."/>
            <person name="Cai X."/>
            <person name="Soberon X."/>
            <person name="Olson P.D."/>
            <person name="Laclette J.P."/>
            <person name="Brehm K."/>
            <person name="Berriman M."/>
            <person name="Garciarrubio A."/>
            <person name="Bobes R.J."/>
            <person name="Fragoso G."/>
            <person name="Sanchez-Flores A."/>
            <person name="Estrada K."/>
            <person name="Cevallos M.A."/>
            <person name="Morett E."/>
            <person name="Gonzalez V."/>
            <person name="Portillo T."/>
            <person name="Ochoa-Leyva A."/>
            <person name="Jose M.V."/>
            <person name="Sciutto E."/>
            <person name="Landa A."/>
            <person name="Jimenez L."/>
            <person name="Valdes V."/>
            <person name="Carrero J.C."/>
            <person name="Larralde C."/>
            <person name="Morales-Montor J."/>
            <person name="Limon-Lason J."/>
            <person name="Soberon X."/>
            <person name="Laclette J.P."/>
        </authorList>
    </citation>
    <scope>NUCLEOTIDE SEQUENCE [LARGE SCALE GENOMIC DNA]</scope>
</reference>
<sequence>MHLSFEAGNRLISSISTEITFDLVWIIAIAIAGICVSCTNLWQVFPACYVDGGFLMLSSMAFFIGVYILSSNPTLGSRSRTLSNAARMTLWFVRGYHSLQHHRDIYHSHLPAIKAAKLAPYTCPTTAGGFVESAHEIFGTTSESLRPRLICIVPELQIPRQI</sequence>
<organism evidence="2">
    <name type="scientific">Echinococcus granulosus</name>
    <name type="common">Hydatid tapeworm</name>
    <dbReference type="NCBI Taxonomy" id="6210"/>
    <lineage>
        <taxon>Eukaryota</taxon>
        <taxon>Metazoa</taxon>
        <taxon>Spiralia</taxon>
        <taxon>Lophotrochozoa</taxon>
        <taxon>Platyhelminthes</taxon>
        <taxon>Cestoda</taxon>
        <taxon>Eucestoda</taxon>
        <taxon>Cyclophyllidea</taxon>
        <taxon>Taeniidae</taxon>
        <taxon>Echinococcus</taxon>
        <taxon>Echinococcus granulosus group</taxon>
    </lineage>
</organism>
<reference evidence="4" key="3">
    <citation type="submission" date="2020-10" db="UniProtKB">
        <authorList>
            <consortium name="WormBaseParasite"/>
        </authorList>
    </citation>
    <scope>IDENTIFICATION</scope>
</reference>
<feature type="transmembrane region" description="Helical" evidence="1">
    <location>
        <begin position="21"/>
        <end position="42"/>
    </location>
</feature>
<feature type="transmembrane region" description="Helical" evidence="1">
    <location>
        <begin position="54"/>
        <end position="70"/>
    </location>
</feature>
<evidence type="ECO:0000313" key="4">
    <source>
        <dbReference type="WBParaSite" id="EgrG_002063900"/>
    </source>
</evidence>
<protein>
    <submittedName>
        <fullName evidence="4">Expressed conserved protein</fullName>
    </submittedName>
</protein>
<keyword evidence="1" id="KW-1133">Transmembrane helix</keyword>
<dbReference type="EMBL" id="LK028752">
    <property type="protein sequence ID" value="CDS25155.1"/>
    <property type="molecule type" value="Genomic_DNA"/>
</dbReference>
<proteinExistence type="predicted"/>
<accession>A0A068X553</accession>
<name>A0A068X553_ECHGR</name>
<keyword evidence="1" id="KW-0812">Transmembrane</keyword>
<dbReference type="WBParaSite" id="EgrG_002063900">
    <property type="protein sequence ID" value="EgrG_002063900"/>
    <property type="gene ID" value="EgrG_002063900"/>
</dbReference>
<evidence type="ECO:0000256" key="1">
    <source>
        <dbReference type="SAM" id="Phobius"/>
    </source>
</evidence>
<reference evidence="2" key="2">
    <citation type="submission" date="2014-06" db="EMBL/GenBank/DDBJ databases">
        <authorList>
            <person name="Aslett M."/>
        </authorList>
    </citation>
    <scope>NUCLEOTIDE SEQUENCE</scope>
</reference>
<gene>
    <name evidence="2" type="ORF">EgrG_002063900</name>
</gene>